<evidence type="ECO:0000313" key="2">
    <source>
        <dbReference type="EMBL" id="MEV4685464.1"/>
    </source>
</evidence>
<comment type="caution">
    <text evidence="2">The sequence shown here is derived from an EMBL/GenBank/DDBJ whole genome shotgun (WGS) entry which is preliminary data.</text>
</comment>
<evidence type="ECO:0000256" key="1">
    <source>
        <dbReference type="SAM" id="MobiDB-lite"/>
    </source>
</evidence>
<feature type="region of interest" description="Disordered" evidence="1">
    <location>
        <begin position="17"/>
        <end position="45"/>
    </location>
</feature>
<accession>A0ABV3I3P1</accession>
<keyword evidence="3" id="KW-1185">Reference proteome</keyword>
<dbReference type="Proteomes" id="UP001552521">
    <property type="component" value="Unassembled WGS sequence"/>
</dbReference>
<reference evidence="2 3" key="1">
    <citation type="submission" date="2024-06" db="EMBL/GenBank/DDBJ databases">
        <title>The Natural Products Discovery Center: Release of the First 8490 Sequenced Strains for Exploring Actinobacteria Biosynthetic Diversity.</title>
        <authorList>
            <person name="Kalkreuter E."/>
            <person name="Kautsar S.A."/>
            <person name="Yang D."/>
            <person name="Bader C.D."/>
            <person name="Teijaro C.N."/>
            <person name="Fluegel L."/>
            <person name="Davis C.M."/>
            <person name="Simpson J.R."/>
            <person name="Lauterbach L."/>
            <person name="Steele A.D."/>
            <person name="Gui C."/>
            <person name="Meng S."/>
            <person name="Li G."/>
            <person name="Viehrig K."/>
            <person name="Ye F."/>
            <person name="Su P."/>
            <person name="Kiefer A.F."/>
            <person name="Nichols A."/>
            <person name="Cepeda A.J."/>
            <person name="Yan W."/>
            <person name="Fan B."/>
            <person name="Jiang Y."/>
            <person name="Adhikari A."/>
            <person name="Zheng C.-J."/>
            <person name="Schuster L."/>
            <person name="Cowan T.M."/>
            <person name="Smanski M.J."/>
            <person name="Chevrette M.G."/>
            <person name="De Carvalho L.P.S."/>
            <person name="Shen B."/>
        </authorList>
    </citation>
    <scope>NUCLEOTIDE SEQUENCE [LARGE SCALE GENOMIC DNA]</scope>
    <source>
        <strain evidence="2 3">NPDC049344</strain>
    </source>
</reference>
<proteinExistence type="predicted"/>
<organism evidence="2 3">
    <name type="scientific">Streptomyces kurssanovii</name>
    <dbReference type="NCBI Taxonomy" id="67312"/>
    <lineage>
        <taxon>Bacteria</taxon>
        <taxon>Bacillati</taxon>
        <taxon>Actinomycetota</taxon>
        <taxon>Actinomycetes</taxon>
        <taxon>Kitasatosporales</taxon>
        <taxon>Streptomycetaceae</taxon>
        <taxon>Streptomyces</taxon>
    </lineage>
</organism>
<name>A0ABV3I3P1_9ACTN</name>
<dbReference type="EMBL" id="JBFAQK010000080">
    <property type="protein sequence ID" value="MEV4685464.1"/>
    <property type="molecule type" value="Genomic_DNA"/>
</dbReference>
<evidence type="ECO:0000313" key="3">
    <source>
        <dbReference type="Proteomes" id="UP001552521"/>
    </source>
</evidence>
<protein>
    <submittedName>
        <fullName evidence="2">Uncharacterized protein</fullName>
    </submittedName>
</protein>
<gene>
    <name evidence="2" type="ORF">AB0K36_32385</name>
</gene>
<sequence length="45" mass="4320">MSAVAKAQTARATMAAAAVGGRGQGTAAPSSSRPVTVAARSPRPP</sequence>
<dbReference type="RefSeq" id="WP_364601027.1">
    <property type="nucleotide sequence ID" value="NZ_JBFAQK010000080.1"/>
</dbReference>